<feature type="compositionally biased region" description="Polar residues" evidence="4">
    <location>
        <begin position="82"/>
        <end position="92"/>
    </location>
</feature>
<accession>A0AAW1HEH2</accession>
<dbReference type="CDD" id="cd19821">
    <property type="entry name" value="Bbox1_BBX-like"/>
    <property type="match status" value="1"/>
</dbReference>
<dbReference type="PANTHER" id="PTHR31717:SF60">
    <property type="entry name" value="B-BOX TYPE ZINC FINGER FAMILY PROTEIN"/>
    <property type="match status" value="1"/>
</dbReference>
<dbReference type="EMBL" id="JBDFQZ010000012">
    <property type="protein sequence ID" value="KAK9674409.1"/>
    <property type="molecule type" value="Genomic_DNA"/>
</dbReference>
<keyword evidence="7" id="KW-1185">Reference proteome</keyword>
<dbReference type="InterPro" id="IPR000315">
    <property type="entry name" value="Znf_B-box"/>
</dbReference>
<organism evidence="6 7">
    <name type="scientific">Saponaria officinalis</name>
    <name type="common">Common soapwort</name>
    <name type="synonym">Lychnis saponaria</name>
    <dbReference type="NCBI Taxonomy" id="3572"/>
    <lineage>
        <taxon>Eukaryota</taxon>
        <taxon>Viridiplantae</taxon>
        <taxon>Streptophyta</taxon>
        <taxon>Embryophyta</taxon>
        <taxon>Tracheophyta</taxon>
        <taxon>Spermatophyta</taxon>
        <taxon>Magnoliopsida</taxon>
        <taxon>eudicotyledons</taxon>
        <taxon>Gunneridae</taxon>
        <taxon>Pentapetalae</taxon>
        <taxon>Caryophyllales</taxon>
        <taxon>Caryophyllaceae</taxon>
        <taxon>Caryophylleae</taxon>
        <taxon>Saponaria</taxon>
    </lineage>
</organism>
<feature type="domain" description="B box-type" evidence="5">
    <location>
        <begin position="2"/>
        <end position="48"/>
    </location>
</feature>
<evidence type="ECO:0000313" key="7">
    <source>
        <dbReference type="Proteomes" id="UP001443914"/>
    </source>
</evidence>
<dbReference type="GO" id="GO:0008270">
    <property type="term" value="F:zinc ion binding"/>
    <property type="evidence" value="ECO:0007669"/>
    <property type="project" value="UniProtKB-KW"/>
</dbReference>
<dbReference type="InterPro" id="IPR049808">
    <property type="entry name" value="CONSTANS-like_Bbox1"/>
</dbReference>
<gene>
    <name evidence="6" type="ORF">RND81_12G230700</name>
</gene>
<comment type="caution">
    <text evidence="6">The sequence shown here is derived from an EMBL/GenBank/DDBJ whole genome shotgun (WGS) entry which is preliminary data.</text>
</comment>
<sequence length="172" mass="19128">MKNKVVCELCDAPANINCDSDRASLCWRCDNKVHRANFLVAKHNRCLLCHICQAMTPWTASGPRVPPSLSLCLSCVSSYKNNNTSTSVQSCVNDDDDEEEEEEDDNDENESSLYVDENEEDIEMNQVVPLTALSSIGVSVTPSSMEEVDESYLLTALPSLSLKRNREIFLSS</sequence>
<reference evidence="6" key="1">
    <citation type="submission" date="2024-03" db="EMBL/GenBank/DDBJ databases">
        <title>WGS assembly of Saponaria officinalis var. Norfolk2.</title>
        <authorList>
            <person name="Jenkins J."/>
            <person name="Shu S."/>
            <person name="Grimwood J."/>
            <person name="Barry K."/>
            <person name="Goodstein D."/>
            <person name="Schmutz J."/>
            <person name="Leebens-Mack J."/>
            <person name="Osbourn A."/>
        </authorList>
    </citation>
    <scope>NUCLEOTIDE SEQUENCE [LARGE SCALE GENOMIC DNA]</scope>
    <source>
        <strain evidence="6">JIC</strain>
    </source>
</reference>
<feature type="compositionally biased region" description="Acidic residues" evidence="4">
    <location>
        <begin position="93"/>
        <end position="119"/>
    </location>
</feature>
<keyword evidence="1" id="KW-0479">Metal-binding</keyword>
<proteinExistence type="predicted"/>
<dbReference type="PANTHER" id="PTHR31717">
    <property type="entry name" value="ZINC FINGER PROTEIN CONSTANS-LIKE 10"/>
    <property type="match status" value="1"/>
</dbReference>
<keyword evidence="3" id="KW-0862">Zinc</keyword>
<evidence type="ECO:0000256" key="4">
    <source>
        <dbReference type="SAM" id="MobiDB-lite"/>
    </source>
</evidence>
<evidence type="ECO:0000256" key="1">
    <source>
        <dbReference type="ARBA" id="ARBA00022723"/>
    </source>
</evidence>
<feature type="region of interest" description="Disordered" evidence="4">
    <location>
        <begin position="82"/>
        <end position="119"/>
    </location>
</feature>
<dbReference type="AlphaFoldDB" id="A0AAW1HEH2"/>
<dbReference type="Pfam" id="PF00643">
    <property type="entry name" value="zf-B_box"/>
    <property type="match status" value="1"/>
</dbReference>
<dbReference type="Proteomes" id="UP001443914">
    <property type="component" value="Unassembled WGS sequence"/>
</dbReference>
<protein>
    <recommendedName>
        <fullName evidence="5">B box-type domain-containing protein</fullName>
    </recommendedName>
</protein>
<evidence type="ECO:0000256" key="2">
    <source>
        <dbReference type="ARBA" id="ARBA00022771"/>
    </source>
</evidence>
<keyword evidence="2" id="KW-0863">Zinc-finger</keyword>
<evidence type="ECO:0000256" key="3">
    <source>
        <dbReference type="ARBA" id="ARBA00022833"/>
    </source>
</evidence>
<evidence type="ECO:0000313" key="6">
    <source>
        <dbReference type="EMBL" id="KAK9674409.1"/>
    </source>
</evidence>
<evidence type="ECO:0000259" key="5">
    <source>
        <dbReference type="SMART" id="SM00336"/>
    </source>
</evidence>
<dbReference type="SMART" id="SM00336">
    <property type="entry name" value="BBOX"/>
    <property type="match status" value="1"/>
</dbReference>
<name>A0AAW1HEH2_SAPOF</name>